<sequence>MEIRPYVIAVGDEVLDDLRDRLARTRWPEKELVEDWSQGIPLSYVQEMCDYWAKSYKWREREAALNRFDHFTSPIDGCEIHYIHQRSPHEDAVPLLLSHGWPGSIVEFQKVIEPLTNPTAFGGNAEDAFHVICPSLPGYGFSAKPSVSGWGVEKIADVFTELVAGLGYGRFGAQGGDWGSAITTAIGGRHPERCLGIHLNMVMRGKRPKDREPNEEEQAALKAAAHYAEWDSGYSTQQGTRPQTVGYGLTDSPAGQLAWILEKFWAWTDNEGHPEDALTRDEMLDNVMLYWVTNSATSSARLYWESFRSSRPAPVTVPTGVACFPYEIIPPVRAWSEGIYSDIRRWTKMPKGGHFAAFEQPELFIEDVRSFFAEIR</sequence>
<comment type="similarity">
    <text evidence="1">Belongs to the peptidase S33 family.</text>
</comment>
<dbReference type="PIRSF" id="PIRSF001112">
    <property type="entry name" value="Epoxide_hydrolase"/>
    <property type="match status" value="1"/>
</dbReference>
<evidence type="ECO:0000259" key="4">
    <source>
        <dbReference type="Pfam" id="PF06441"/>
    </source>
</evidence>
<protein>
    <recommendedName>
        <fullName evidence="4">Epoxide hydrolase N-terminal domain-containing protein</fullName>
    </recommendedName>
</protein>
<dbReference type="Gene3D" id="3.40.50.1820">
    <property type="entry name" value="alpha/beta hydrolase"/>
    <property type="match status" value="1"/>
</dbReference>
<evidence type="ECO:0000256" key="2">
    <source>
        <dbReference type="ARBA" id="ARBA00022797"/>
    </source>
</evidence>
<dbReference type="SUPFAM" id="SSF53474">
    <property type="entry name" value="alpha/beta-Hydrolases"/>
    <property type="match status" value="1"/>
</dbReference>
<dbReference type="PANTHER" id="PTHR21661">
    <property type="entry name" value="EPOXIDE HYDROLASE 1-RELATED"/>
    <property type="match status" value="1"/>
</dbReference>
<keyword evidence="3" id="KW-0378">Hydrolase</keyword>
<dbReference type="AlphaFoldDB" id="A0A381PNF5"/>
<dbReference type="GO" id="GO:0097176">
    <property type="term" value="P:epoxide metabolic process"/>
    <property type="evidence" value="ECO:0007669"/>
    <property type="project" value="TreeGrafter"/>
</dbReference>
<evidence type="ECO:0000256" key="3">
    <source>
        <dbReference type="ARBA" id="ARBA00022801"/>
    </source>
</evidence>
<dbReference type="EMBL" id="UINC01001017">
    <property type="protein sequence ID" value="SUZ67647.1"/>
    <property type="molecule type" value="Genomic_DNA"/>
</dbReference>
<gene>
    <name evidence="5" type="ORF">METZ01_LOCUS20501</name>
</gene>
<dbReference type="PRINTS" id="PR00412">
    <property type="entry name" value="EPOXHYDRLASE"/>
</dbReference>
<dbReference type="InterPro" id="IPR000639">
    <property type="entry name" value="Epox_hydrolase-like"/>
</dbReference>
<evidence type="ECO:0000256" key="1">
    <source>
        <dbReference type="ARBA" id="ARBA00010088"/>
    </source>
</evidence>
<reference evidence="5" key="1">
    <citation type="submission" date="2018-05" db="EMBL/GenBank/DDBJ databases">
        <authorList>
            <person name="Lanie J.A."/>
            <person name="Ng W.-L."/>
            <person name="Kazmierczak K.M."/>
            <person name="Andrzejewski T.M."/>
            <person name="Davidsen T.M."/>
            <person name="Wayne K.J."/>
            <person name="Tettelin H."/>
            <person name="Glass J.I."/>
            <person name="Rusch D."/>
            <person name="Podicherti R."/>
            <person name="Tsui H.-C.T."/>
            <person name="Winkler M.E."/>
        </authorList>
    </citation>
    <scope>NUCLEOTIDE SEQUENCE</scope>
</reference>
<name>A0A381PNF5_9ZZZZ</name>
<dbReference type="Pfam" id="PF06441">
    <property type="entry name" value="EHN"/>
    <property type="match status" value="1"/>
</dbReference>
<evidence type="ECO:0000313" key="5">
    <source>
        <dbReference type="EMBL" id="SUZ67647.1"/>
    </source>
</evidence>
<dbReference type="PANTHER" id="PTHR21661:SF35">
    <property type="entry name" value="EPOXIDE HYDROLASE"/>
    <property type="match status" value="1"/>
</dbReference>
<organism evidence="5">
    <name type="scientific">marine metagenome</name>
    <dbReference type="NCBI Taxonomy" id="408172"/>
    <lineage>
        <taxon>unclassified sequences</taxon>
        <taxon>metagenomes</taxon>
        <taxon>ecological metagenomes</taxon>
    </lineage>
</organism>
<dbReference type="GO" id="GO:0004301">
    <property type="term" value="F:epoxide hydrolase activity"/>
    <property type="evidence" value="ECO:0007669"/>
    <property type="project" value="TreeGrafter"/>
</dbReference>
<proteinExistence type="inferred from homology"/>
<feature type="domain" description="Epoxide hydrolase N-terminal" evidence="4">
    <location>
        <begin position="3"/>
        <end position="108"/>
    </location>
</feature>
<dbReference type="InterPro" id="IPR016292">
    <property type="entry name" value="Epoxide_hydrolase"/>
</dbReference>
<keyword evidence="2" id="KW-0058">Aromatic hydrocarbons catabolism</keyword>
<accession>A0A381PNF5</accession>
<dbReference type="InterPro" id="IPR010497">
    <property type="entry name" value="Epoxide_hydro_N"/>
</dbReference>
<dbReference type="InterPro" id="IPR029058">
    <property type="entry name" value="AB_hydrolase_fold"/>
</dbReference>